<keyword evidence="5" id="KW-1185">Reference proteome</keyword>
<dbReference type="SUPFAM" id="SSF56349">
    <property type="entry name" value="DNA breaking-rejoining enzymes"/>
    <property type="match status" value="1"/>
</dbReference>
<dbReference type="GO" id="GO:0003677">
    <property type="term" value="F:DNA binding"/>
    <property type="evidence" value="ECO:0007669"/>
    <property type="project" value="UniProtKB-KW"/>
</dbReference>
<dbReference type="InterPro" id="IPR013762">
    <property type="entry name" value="Integrase-like_cat_sf"/>
</dbReference>
<dbReference type="AlphaFoldDB" id="A0A0C3BU95"/>
<name>A0A0C3BU95_HEBCY</name>
<dbReference type="PANTHER" id="PTHR34605">
    <property type="entry name" value="PHAGE_INTEGRASE DOMAIN-CONTAINING PROTEIN"/>
    <property type="match status" value="1"/>
</dbReference>
<dbReference type="PANTHER" id="PTHR34605:SF3">
    <property type="entry name" value="P CELL-TYPE AGGLUTINATION PROTEIN MAP4-LIKE-RELATED"/>
    <property type="match status" value="1"/>
</dbReference>
<feature type="non-terminal residue" evidence="3">
    <location>
        <position position="285"/>
    </location>
</feature>
<dbReference type="Gene3D" id="1.10.443.10">
    <property type="entry name" value="Intergrase catalytic core"/>
    <property type="match status" value="1"/>
</dbReference>
<evidence type="ECO:0000313" key="4">
    <source>
        <dbReference type="EMBL" id="KIM37466.1"/>
    </source>
</evidence>
<dbReference type="InterPro" id="IPR011010">
    <property type="entry name" value="DNA_brk_join_enz"/>
</dbReference>
<feature type="non-terminal residue" evidence="3">
    <location>
        <position position="1"/>
    </location>
</feature>
<reference evidence="3 5" key="1">
    <citation type="submission" date="2014-04" db="EMBL/GenBank/DDBJ databases">
        <authorList>
            <consortium name="DOE Joint Genome Institute"/>
            <person name="Kuo A."/>
            <person name="Gay G."/>
            <person name="Dore J."/>
            <person name="Kohler A."/>
            <person name="Nagy L.G."/>
            <person name="Floudas D."/>
            <person name="Copeland A."/>
            <person name="Barry K.W."/>
            <person name="Cichocki N."/>
            <person name="Veneault-Fourrey C."/>
            <person name="LaButti K."/>
            <person name="Lindquist E.A."/>
            <person name="Lipzen A."/>
            <person name="Lundell T."/>
            <person name="Morin E."/>
            <person name="Murat C."/>
            <person name="Sun H."/>
            <person name="Tunlid A."/>
            <person name="Henrissat B."/>
            <person name="Grigoriev I.V."/>
            <person name="Hibbett D.S."/>
            <person name="Martin F."/>
            <person name="Nordberg H.P."/>
            <person name="Cantor M.N."/>
            <person name="Hua S.X."/>
        </authorList>
    </citation>
    <scope>NUCLEOTIDE SEQUENCE [LARGE SCALE GENOMIC DNA]</scope>
    <source>
        <strain evidence="5">h7</strain>
        <strain evidence="3">H7</strain>
    </source>
</reference>
<gene>
    <name evidence="3" type="ORF">M413DRAFT_42931</name>
    <name evidence="4" type="ORF">M413DRAFT_49102</name>
</gene>
<dbReference type="InterPro" id="IPR010998">
    <property type="entry name" value="Integrase_recombinase_N"/>
</dbReference>
<evidence type="ECO:0000256" key="2">
    <source>
        <dbReference type="ARBA" id="ARBA00023172"/>
    </source>
</evidence>
<evidence type="ECO:0000313" key="3">
    <source>
        <dbReference type="EMBL" id="KIM34956.1"/>
    </source>
</evidence>
<keyword evidence="1" id="KW-0238">DNA-binding</keyword>
<accession>A0A0C3BU95</accession>
<dbReference type="GO" id="GO:0006310">
    <property type="term" value="P:DNA recombination"/>
    <property type="evidence" value="ECO:0007669"/>
    <property type="project" value="UniProtKB-KW"/>
</dbReference>
<dbReference type="GO" id="GO:0015074">
    <property type="term" value="P:DNA integration"/>
    <property type="evidence" value="ECO:0007669"/>
    <property type="project" value="InterPro"/>
</dbReference>
<organism evidence="3 5">
    <name type="scientific">Hebeloma cylindrosporum</name>
    <dbReference type="NCBI Taxonomy" id="76867"/>
    <lineage>
        <taxon>Eukaryota</taxon>
        <taxon>Fungi</taxon>
        <taxon>Dikarya</taxon>
        <taxon>Basidiomycota</taxon>
        <taxon>Agaricomycotina</taxon>
        <taxon>Agaricomycetes</taxon>
        <taxon>Agaricomycetidae</taxon>
        <taxon>Agaricales</taxon>
        <taxon>Agaricineae</taxon>
        <taxon>Hymenogastraceae</taxon>
        <taxon>Hebeloma</taxon>
    </lineage>
</organism>
<proteinExistence type="predicted"/>
<dbReference type="SUPFAM" id="SSF47823">
    <property type="entry name" value="lambda integrase-like, N-terminal domain"/>
    <property type="match status" value="1"/>
</dbReference>
<dbReference type="Gene3D" id="1.10.150.130">
    <property type="match status" value="1"/>
</dbReference>
<dbReference type="Proteomes" id="UP000053424">
    <property type="component" value="Unassembled WGS sequence"/>
</dbReference>
<dbReference type="HOGENOM" id="CLU_003292_2_3_1"/>
<dbReference type="OrthoDB" id="3254696at2759"/>
<sequence length="285" mass="30744">WAKSTMAGYSCHVTHFLDFCKQEGVPESLQFPTDEFVLCTYAAADAGLVSANTIQNRLSGLKAWHSTHGAPWNGGLRLRVIVNGAKNLTPSSSKNLPRPPVTITILLLLIDNLDLADPKDAAIASCALNAFWGQCRLGELLPSSSSDFTTDVVPSRSHFARSTCSRNSSTLGLPRTKTNRDGEKVVLVACSDSLDPISATLSHLATNTLPDNLPLFAFSTPSGPRMLTKAAFLARCNQIWTASGYPRTTGHSFRIGGTTELLTSSIPPDVVKSMGRWSSDSFLRY</sequence>
<dbReference type="STRING" id="686832.A0A0C3BU95"/>
<protein>
    <recommendedName>
        <fullName evidence="6">Core-binding (CB) domain-containing protein</fullName>
    </recommendedName>
</protein>
<reference evidence="5" key="2">
    <citation type="submission" date="2015-01" db="EMBL/GenBank/DDBJ databases">
        <title>Evolutionary Origins and Diversification of the Mycorrhizal Mutualists.</title>
        <authorList>
            <consortium name="DOE Joint Genome Institute"/>
            <consortium name="Mycorrhizal Genomics Consortium"/>
            <person name="Kohler A."/>
            <person name="Kuo A."/>
            <person name="Nagy L.G."/>
            <person name="Floudas D."/>
            <person name="Copeland A."/>
            <person name="Barry K.W."/>
            <person name="Cichocki N."/>
            <person name="Veneault-Fourrey C."/>
            <person name="LaButti K."/>
            <person name="Lindquist E.A."/>
            <person name="Lipzen A."/>
            <person name="Lundell T."/>
            <person name="Morin E."/>
            <person name="Murat C."/>
            <person name="Riley R."/>
            <person name="Ohm R."/>
            <person name="Sun H."/>
            <person name="Tunlid A."/>
            <person name="Henrissat B."/>
            <person name="Grigoriev I.V."/>
            <person name="Hibbett D.S."/>
            <person name="Martin F."/>
        </authorList>
    </citation>
    <scope>NUCLEOTIDE SEQUENCE [LARGE SCALE GENOMIC DNA]</scope>
    <source>
        <strain evidence="5">h7</strain>
    </source>
</reference>
<dbReference type="InterPro" id="IPR052925">
    <property type="entry name" value="Phage_Integrase-like_Recomb"/>
</dbReference>
<evidence type="ECO:0000256" key="1">
    <source>
        <dbReference type="ARBA" id="ARBA00023125"/>
    </source>
</evidence>
<dbReference type="EMBL" id="KN831797">
    <property type="protein sequence ID" value="KIM37466.1"/>
    <property type="molecule type" value="Genomic_DNA"/>
</dbReference>
<evidence type="ECO:0000313" key="5">
    <source>
        <dbReference type="Proteomes" id="UP000053424"/>
    </source>
</evidence>
<evidence type="ECO:0008006" key="6">
    <source>
        <dbReference type="Google" id="ProtNLM"/>
    </source>
</evidence>
<reference evidence="3" key="3">
    <citation type="submission" date="2015-02" db="EMBL/GenBank/DDBJ databases">
        <title>Evolutionary Origins and Diversification of the Mycorrhizal Mutualists.</title>
        <authorList>
            <consortium name="DOE Joint Genome Institute"/>
            <consortium name="Mycorrhizal Genomics Consortium"/>
            <person name="Kohler A."/>
            <person name="Kuo A."/>
            <person name="Nagy L.G."/>
            <person name="Floudas D."/>
            <person name="Copeland A."/>
            <person name="Barry K.W."/>
            <person name="Cichocki N."/>
            <person name="Veneault-Fourrey C."/>
            <person name="LaButti K."/>
            <person name="Lindquist E.A."/>
            <person name="Lipzen A."/>
            <person name="Lundell T."/>
            <person name="Morin E."/>
            <person name="Murat C."/>
            <person name="Riley R."/>
            <person name="Ohm R."/>
            <person name="Sun H."/>
            <person name="Tunlid A."/>
            <person name="Henrissat B."/>
            <person name="Grigoriev I.V."/>
            <person name="Hibbett D.S."/>
            <person name="Martin F."/>
        </authorList>
    </citation>
    <scope>NUCLEOTIDE SEQUENCE</scope>
    <source>
        <strain evidence="3">H7</strain>
    </source>
</reference>
<keyword evidence="2" id="KW-0233">DNA recombination</keyword>
<dbReference type="EMBL" id="KN831840">
    <property type="protein sequence ID" value="KIM34956.1"/>
    <property type="molecule type" value="Genomic_DNA"/>
</dbReference>